<proteinExistence type="predicted"/>
<dbReference type="Proteomes" id="UP000324383">
    <property type="component" value="Unassembled WGS sequence"/>
</dbReference>
<evidence type="ECO:0000313" key="2">
    <source>
        <dbReference type="EMBL" id="TYK31996.1"/>
    </source>
</evidence>
<protein>
    <submittedName>
        <fullName evidence="2">Uncharacterized protein</fullName>
    </submittedName>
</protein>
<feature type="transmembrane region" description="Helical" evidence="1">
    <location>
        <begin position="7"/>
        <end position="26"/>
    </location>
</feature>
<sequence>MIRRKRITVTILLIINIFMLVIPVIPHHHHPDKMICMKQDLSEVPDCPAHHHHPGQDSCCDSECMTRFHSPTPARQTDSGPHYLFVTTLFTHQIIERLFHPQEKQLKDYSVYRESLHGTNIARTFSLRAPPCTIPA</sequence>
<evidence type="ECO:0000313" key="3">
    <source>
        <dbReference type="Proteomes" id="UP000324383"/>
    </source>
</evidence>
<reference evidence="2 3" key="1">
    <citation type="submission" date="2019-07" db="EMBL/GenBank/DDBJ databases">
        <title>Draft Genome Sequences of Bacteroides pyogenes Strains Isolated from the Uterus Holstein Dairy Cows with Metritis.</title>
        <authorList>
            <person name="Cunha F."/>
            <person name="Galvao K.N."/>
            <person name="Jeon S.J."/>
            <person name="Jeong K.C."/>
        </authorList>
    </citation>
    <scope>NUCLEOTIDE SEQUENCE [LARGE SCALE GENOMIC DNA]</scope>
    <source>
        <strain evidence="2 3">KG-31</strain>
    </source>
</reference>
<keyword evidence="1" id="KW-0812">Transmembrane</keyword>
<keyword evidence="1" id="KW-1133">Transmembrane helix</keyword>
<dbReference type="InterPro" id="IPR046660">
    <property type="entry name" value="DUF6769"/>
</dbReference>
<dbReference type="AlphaFoldDB" id="A0A5D3EHH3"/>
<evidence type="ECO:0000256" key="1">
    <source>
        <dbReference type="SAM" id="Phobius"/>
    </source>
</evidence>
<dbReference type="RefSeq" id="WP_027324787.1">
    <property type="nucleotide sequence ID" value="NZ_CAMBON010000070.1"/>
</dbReference>
<keyword evidence="1" id="KW-0472">Membrane</keyword>
<gene>
    <name evidence="2" type="ORF">FNJ60_14010</name>
</gene>
<accession>A0A5D3EHH3</accession>
<dbReference type="EMBL" id="VKLW01000044">
    <property type="protein sequence ID" value="TYK31996.1"/>
    <property type="molecule type" value="Genomic_DNA"/>
</dbReference>
<name>A0A5D3EHH3_9BACE</name>
<organism evidence="2 3">
    <name type="scientific">Bacteroides pyogenes</name>
    <dbReference type="NCBI Taxonomy" id="310300"/>
    <lineage>
        <taxon>Bacteria</taxon>
        <taxon>Pseudomonadati</taxon>
        <taxon>Bacteroidota</taxon>
        <taxon>Bacteroidia</taxon>
        <taxon>Bacteroidales</taxon>
        <taxon>Bacteroidaceae</taxon>
        <taxon>Bacteroides</taxon>
    </lineage>
</organism>
<dbReference type="Pfam" id="PF20558">
    <property type="entry name" value="DUF6769"/>
    <property type="match status" value="1"/>
</dbReference>
<keyword evidence="3" id="KW-1185">Reference proteome</keyword>
<comment type="caution">
    <text evidence="2">The sequence shown here is derived from an EMBL/GenBank/DDBJ whole genome shotgun (WGS) entry which is preliminary data.</text>
</comment>